<dbReference type="EMBL" id="FMVT01000005">
    <property type="protein sequence ID" value="SCY46770.1"/>
    <property type="molecule type" value="Genomic_DNA"/>
</dbReference>
<gene>
    <name evidence="1" type="ORF">SAMN05660710_01615</name>
</gene>
<dbReference type="AlphaFoldDB" id="A0A1G5G664"/>
<protein>
    <submittedName>
        <fullName evidence="1">Uncharacterized protein</fullName>
    </submittedName>
</protein>
<accession>A0A1G5G664</accession>
<dbReference type="STRING" id="336292.SAMN05660710_01615"/>
<keyword evidence="2" id="KW-1185">Reference proteome</keyword>
<dbReference type="RefSeq" id="WP_090742240.1">
    <property type="nucleotide sequence ID" value="NZ_FMVT01000005.1"/>
</dbReference>
<proteinExistence type="predicted"/>
<dbReference type="Proteomes" id="UP000199502">
    <property type="component" value="Unassembled WGS sequence"/>
</dbReference>
<evidence type="ECO:0000313" key="2">
    <source>
        <dbReference type="Proteomes" id="UP000199502"/>
    </source>
</evidence>
<evidence type="ECO:0000313" key="1">
    <source>
        <dbReference type="EMBL" id="SCY46770.1"/>
    </source>
</evidence>
<reference evidence="1 2" key="1">
    <citation type="submission" date="2016-10" db="EMBL/GenBank/DDBJ databases">
        <authorList>
            <person name="de Groot N.N."/>
        </authorList>
    </citation>
    <scope>NUCLEOTIDE SEQUENCE [LARGE SCALE GENOMIC DNA]</scope>
    <source>
        <strain evidence="1 2">CGMCC 1.8925</strain>
    </source>
</reference>
<organism evidence="1 2">
    <name type="scientific">Paracoccus tibetensis</name>
    <dbReference type="NCBI Taxonomy" id="336292"/>
    <lineage>
        <taxon>Bacteria</taxon>
        <taxon>Pseudomonadati</taxon>
        <taxon>Pseudomonadota</taxon>
        <taxon>Alphaproteobacteria</taxon>
        <taxon>Rhodobacterales</taxon>
        <taxon>Paracoccaceae</taxon>
        <taxon>Paracoccus</taxon>
    </lineage>
</organism>
<name>A0A1G5G664_9RHOB</name>
<sequence>MPLSRRHRVIAASALALIIALITVLILTTQGGALGGGDRRLVDRHHASMERCMADGISITERSIACVEMIRIRVDIRARGLCFDLTGARQSYQDVYRCDG</sequence>